<feature type="transmembrane region" description="Helical" evidence="3">
    <location>
        <begin position="427"/>
        <end position="448"/>
    </location>
</feature>
<dbReference type="PANTHER" id="PTHR22946">
    <property type="entry name" value="DIENELACTONE HYDROLASE DOMAIN-CONTAINING PROTEIN-RELATED"/>
    <property type="match status" value="1"/>
</dbReference>
<keyword evidence="3" id="KW-0812">Transmembrane</keyword>
<dbReference type="Pfam" id="PF00561">
    <property type="entry name" value="Abhydrolase_1"/>
    <property type="match status" value="1"/>
</dbReference>
<reference evidence="5 6" key="1">
    <citation type="submission" date="2016-11" db="EMBL/GenBank/DDBJ databases">
        <title>Paenibacillus species isolates.</title>
        <authorList>
            <person name="Beno S.M."/>
        </authorList>
    </citation>
    <scope>NUCLEOTIDE SEQUENCE [LARGE SCALE GENOMIC DNA]</scope>
    <source>
        <strain evidence="5 6">FSL F4-0100</strain>
    </source>
</reference>
<protein>
    <recommendedName>
        <fullName evidence="4">AB hydrolase-1 domain-containing protein</fullName>
    </recommendedName>
</protein>
<feature type="transmembrane region" description="Helical" evidence="3">
    <location>
        <begin position="619"/>
        <end position="643"/>
    </location>
</feature>
<keyword evidence="3" id="KW-0472">Membrane</keyword>
<feature type="transmembrane region" description="Helical" evidence="3">
    <location>
        <begin position="384"/>
        <end position="404"/>
    </location>
</feature>
<sequence>MEKKSTRRLFVVSVVMIIVSVCLSGFLQTSFGKTEIINFKVPTEHGQWLSGQIYKPKQSSAENKVPLVITEHGYLNNKHMQNVNAIELSRRGIAVMTFDAYYHGKSSSASEPVMEAVVANGEGMIPLVEFAYHNLNYIDNHRIGVMGHSMGGMSTWMTLMHYGSQYYTAMEKAKTPESEGGEDITDRELEYANSLNKVSAGLPIGNIRLSSEEAFSQIHANLGIIYGQLDEGNYDLSQGNGDLSNNALEGLVAINSIFPKEEQQSSFEVGQYYGDAESQTLRVVHNPKQTHEWAHFSQKTVAETVDFFNHSFGLSPKIKNTDQLWIWKELFSFIGLLGIFLLIYPASYYLLKIPYFRQLKLTKEQKSSLTGTMQTEKSTMKTRLFWISWLLSWLFSAVGVIVALKLDRFIFKSTSSFMSVKWFPQPITNYIMIWAIFNSLVGLALVIWKYRQEKRNSAELSIQHLGLKIGLNPLMKTFILALCIFGIFFTVVFLAEYILNADFKLWILGVFTFHSDKFLVWMNYLPFFFIFYLTNSLFINKLSFSNIKSEKVNMIVAGFGNVLGIMMINGIQYAVLFMTGNSFWQETRLYPMVLLPFIFLLFAAAMISRSLYKLTGNIWLGAMVNTLIITMIGVANTATLVPFQT</sequence>
<dbReference type="AlphaFoldDB" id="A0A1R1ATR9"/>
<evidence type="ECO:0000256" key="1">
    <source>
        <dbReference type="ARBA" id="ARBA00022801"/>
    </source>
</evidence>
<feature type="transmembrane region" description="Helical" evidence="3">
    <location>
        <begin position="9"/>
        <end position="27"/>
    </location>
</feature>
<feature type="domain" description="AB hydrolase-1" evidence="4">
    <location>
        <begin position="66"/>
        <end position="162"/>
    </location>
</feature>
<dbReference type="PANTHER" id="PTHR22946:SF9">
    <property type="entry name" value="POLYKETIDE TRANSFERASE AF380"/>
    <property type="match status" value="1"/>
</dbReference>
<proteinExistence type="inferred from homology"/>
<feature type="transmembrane region" description="Helical" evidence="3">
    <location>
        <begin position="478"/>
        <end position="498"/>
    </location>
</feature>
<comment type="caution">
    <text evidence="5">The sequence shown here is derived from an EMBL/GenBank/DDBJ whole genome shotgun (WGS) entry which is preliminary data.</text>
</comment>
<feature type="transmembrane region" description="Helical" evidence="3">
    <location>
        <begin position="552"/>
        <end position="577"/>
    </location>
</feature>
<feature type="transmembrane region" description="Helical" evidence="3">
    <location>
        <begin position="330"/>
        <end position="351"/>
    </location>
</feature>
<dbReference type="Gene3D" id="3.40.50.1820">
    <property type="entry name" value="alpha/beta hydrolase"/>
    <property type="match status" value="1"/>
</dbReference>
<feature type="transmembrane region" description="Helical" evidence="3">
    <location>
        <begin position="518"/>
        <end position="540"/>
    </location>
</feature>
<keyword evidence="1" id="KW-0378">Hydrolase</keyword>
<accession>A0A1R1ATR9</accession>
<evidence type="ECO:0000313" key="6">
    <source>
        <dbReference type="Proteomes" id="UP000187074"/>
    </source>
</evidence>
<dbReference type="STRING" id="1401.BK123_28840"/>
<gene>
    <name evidence="5" type="ORF">BK123_28840</name>
</gene>
<dbReference type="GO" id="GO:0052689">
    <property type="term" value="F:carboxylic ester hydrolase activity"/>
    <property type="evidence" value="ECO:0007669"/>
    <property type="project" value="UniProtKB-ARBA"/>
</dbReference>
<evidence type="ECO:0000313" key="5">
    <source>
        <dbReference type="EMBL" id="OME88963.1"/>
    </source>
</evidence>
<dbReference type="InterPro" id="IPR029058">
    <property type="entry name" value="AB_hydrolase_fold"/>
</dbReference>
<comment type="similarity">
    <text evidence="2">Belongs to the AB hydrolase superfamily. FUS2 hydrolase family.</text>
</comment>
<dbReference type="SUPFAM" id="SSF53474">
    <property type="entry name" value="alpha/beta-Hydrolases"/>
    <property type="match status" value="1"/>
</dbReference>
<dbReference type="InterPro" id="IPR000073">
    <property type="entry name" value="AB_hydrolase_1"/>
</dbReference>
<dbReference type="RefSeq" id="WP_076325787.1">
    <property type="nucleotide sequence ID" value="NZ_JBCNGP010000002.1"/>
</dbReference>
<evidence type="ECO:0000256" key="2">
    <source>
        <dbReference type="ARBA" id="ARBA00038115"/>
    </source>
</evidence>
<dbReference type="Proteomes" id="UP000187074">
    <property type="component" value="Unassembled WGS sequence"/>
</dbReference>
<keyword evidence="3" id="KW-1133">Transmembrane helix</keyword>
<dbReference type="EMBL" id="MRTF01000012">
    <property type="protein sequence ID" value="OME88963.1"/>
    <property type="molecule type" value="Genomic_DNA"/>
</dbReference>
<evidence type="ECO:0000259" key="4">
    <source>
        <dbReference type="Pfam" id="PF00561"/>
    </source>
</evidence>
<dbReference type="InterPro" id="IPR050261">
    <property type="entry name" value="FrsA_esterase"/>
</dbReference>
<evidence type="ECO:0000256" key="3">
    <source>
        <dbReference type="SAM" id="Phobius"/>
    </source>
</evidence>
<name>A0A1R1ATR9_PAELA</name>
<organism evidence="5 6">
    <name type="scientific">Paenibacillus lautus</name>
    <name type="common">Bacillus lautus</name>
    <dbReference type="NCBI Taxonomy" id="1401"/>
    <lineage>
        <taxon>Bacteria</taxon>
        <taxon>Bacillati</taxon>
        <taxon>Bacillota</taxon>
        <taxon>Bacilli</taxon>
        <taxon>Bacillales</taxon>
        <taxon>Paenibacillaceae</taxon>
        <taxon>Paenibacillus</taxon>
    </lineage>
</organism>
<dbReference type="OrthoDB" id="9780269at2"/>
<feature type="transmembrane region" description="Helical" evidence="3">
    <location>
        <begin position="589"/>
        <end position="607"/>
    </location>
</feature>